<evidence type="ECO:0000256" key="1">
    <source>
        <dbReference type="SAM" id="MobiDB-lite"/>
    </source>
</evidence>
<gene>
    <name evidence="2" type="ORF">F511_24594</name>
</gene>
<protein>
    <submittedName>
        <fullName evidence="2">Anamorsin</fullName>
    </submittedName>
</protein>
<organism evidence="2 3">
    <name type="scientific">Dorcoceras hygrometricum</name>
    <dbReference type="NCBI Taxonomy" id="472368"/>
    <lineage>
        <taxon>Eukaryota</taxon>
        <taxon>Viridiplantae</taxon>
        <taxon>Streptophyta</taxon>
        <taxon>Embryophyta</taxon>
        <taxon>Tracheophyta</taxon>
        <taxon>Spermatophyta</taxon>
        <taxon>Magnoliopsida</taxon>
        <taxon>eudicotyledons</taxon>
        <taxon>Gunneridae</taxon>
        <taxon>Pentapetalae</taxon>
        <taxon>asterids</taxon>
        <taxon>lamiids</taxon>
        <taxon>Lamiales</taxon>
        <taxon>Gesneriaceae</taxon>
        <taxon>Didymocarpoideae</taxon>
        <taxon>Trichosporeae</taxon>
        <taxon>Loxocarpinae</taxon>
        <taxon>Dorcoceras</taxon>
    </lineage>
</organism>
<reference evidence="2 3" key="1">
    <citation type="journal article" date="2015" name="Proc. Natl. Acad. Sci. U.S.A.">
        <title>The resurrection genome of Boea hygrometrica: A blueprint for survival of dehydration.</title>
        <authorList>
            <person name="Xiao L."/>
            <person name="Yang G."/>
            <person name="Zhang L."/>
            <person name="Yang X."/>
            <person name="Zhao S."/>
            <person name="Ji Z."/>
            <person name="Zhou Q."/>
            <person name="Hu M."/>
            <person name="Wang Y."/>
            <person name="Chen M."/>
            <person name="Xu Y."/>
            <person name="Jin H."/>
            <person name="Xiao X."/>
            <person name="Hu G."/>
            <person name="Bao F."/>
            <person name="Hu Y."/>
            <person name="Wan P."/>
            <person name="Li L."/>
            <person name="Deng X."/>
            <person name="Kuang T."/>
            <person name="Xiang C."/>
            <person name="Zhu J.K."/>
            <person name="Oliver M.J."/>
            <person name="He Y."/>
        </authorList>
    </citation>
    <scope>NUCLEOTIDE SEQUENCE [LARGE SCALE GENOMIC DNA]</scope>
    <source>
        <strain evidence="3">cv. XS01</strain>
    </source>
</reference>
<name>A0A2Z7CXG6_9LAMI</name>
<evidence type="ECO:0000313" key="2">
    <source>
        <dbReference type="EMBL" id="KZV51691.1"/>
    </source>
</evidence>
<accession>A0A2Z7CXG6</accession>
<keyword evidence="3" id="KW-1185">Reference proteome</keyword>
<evidence type="ECO:0000313" key="3">
    <source>
        <dbReference type="Proteomes" id="UP000250235"/>
    </source>
</evidence>
<feature type="region of interest" description="Disordered" evidence="1">
    <location>
        <begin position="50"/>
        <end position="86"/>
    </location>
</feature>
<dbReference type="AlphaFoldDB" id="A0A2Z7CXG6"/>
<proteinExistence type="predicted"/>
<feature type="compositionally biased region" description="Basic and acidic residues" evidence="1">
    <location>
        <begin position="50"/>
        <end position="73"/>
    </location>
</feature>
<dbReference type="EMBL" id="KQ991574">
    <property type="protein sequence ID" value="KZV51691.1"/>
    <property type="molecule type" value="Genomic_DNA"/>
</dbReference>
<dbReference type="Proteomes" id="UP000250235">
    <property type="component" value="Unassembled WGS sequence"/>
</dbReference>
<sequence length="86" mass="10102">MWDIGPVELLFMYYELMDPCVHVMRSGIIELTPYERASLDMLARITRMLERQSERSEKSHEEDVAERFRKQGPKEILGTTDPLVSE</sequence>